<dbReference type="SUPFAM" id="SSF53098">
    <property type="entry name" value="Ribonuclease H-like"/>
    <property type="match status" value="1"/>
</dbReference>
<proteinExistence type="predicted"/>
<dbReference type="InterPro" id="IPR012337">
    <property type="entry name" value="RNaseH-like_sf"/>
</dbReference>
<dbReference type="Proteomes" id="UP000053558">
    <property type="component" value="Unassembled WGS sequence"/>
</dbReference>
<dbReference type="InterPro" id="IPR036397">
    <property type="entry name" value="RNaseH_sf"/>
</dbReference>
<dbReference type="EMBL" id="JH711577">
    <property type="protein sequence ID" value="EIW81694.1"/>
    <property type="molecule type" value="Genomic_DNA"/>
</dbReference>
<comment type="caution">
    <text evidence="1">The sequence shown here is derived from an EMBL/GenBank/DDBJ whole genome shotgun (WGS) entry which is preliminary data.</text>
</comment>
<protein>
    <submittedName>
        <fullName evidence="1">Uncharacterized protein</fullName>
    </submittedName>
</protein>
<accession>A0A5M3MSH2</accession>
<dbReference type="GO" id="GO:0003676">
    <property type="term" value="F:nucleic acid binding"/>
    <property type="evidence" value="ECO:0007669"/>
    <property type="project" value="InterPro"/>
</dbReference>
<name>A0A5M3MSH2_CONPW</name>
<dbReference type="Gene3D" id="3.30.420.10">
    <property type="entry name" value="Ribonuclease H-like superfamily/Ribonuclease H"/>
    <property type="match status" value="1"/>
</dbReference>
<keyword evidence="2" id="KW-1185">Reference proteome</keyword>
<sequence length="196" mass="22120">MDDAEHQWSLPVDDAVDEQETGIDNNRVEALGVRRTLKRIYDAKDEIFACEDEAERAQESHLAVGVDSKSITKITRAGLGQHRGPNADIMESIYAEVRRLNEEGIRALAESECPRDSVGIHTNWVVATDSQYGIQRMTSTLVRADKHEDVLEKIKSELQKLKKKGSRVDFWHIGRVQNRAADLLARDAAKKSLEKK</sequence>
<dbReference type="AlphaFoldDB" id="A0A5M3MSH2"/>
<gene>
    <name evidence="1" type="ORF">CONPUDRAFT_152612</name>
</gene>
<reference evidence="2" key="1">
    <citation type="journal article" date="2012" name="Science">
        <title>The Paleozoic origin of enzymatic lignin decomposition reconstructed from 31 fungal genomes.</title>
        <authorList>
            <person name="Floudas D."/>
            <person name="Binder M."/>
            <person name="Riley R."/>
            <person name="Barry K."/>
            <person name="Blanchette R.A."/>
            <person name="Henrissat B."/>
            <person name="Martinez A.T."/>
            <person name="Otillar R."/>
            <person name="Spatafora J.W."/>
            <person name="Yadav J.S."/>
            <person name="Aerts A."/>
            <person name="Benoit I."/>
            <person name="Boyd A."/>
            <person name="Carlson A."/>
            <person name="Copeland A."/>
            <person name="Coutinho P.M."/>
            <person name="de Vries R.P."/>
            <person name="Ferreira P."/>
            <person name="Findley K."/>
            <person name="Foster B."/>
            <person name="Gaskell J."/>
            <person name="Glotzer D."/>
            <person name="Gorecki P."/>
            <person name="Heitman J."/>
            <person name="Hesse C."/>
            <person name="Hori C."/>
            <person name="Igarashi K."/>
            <person name="Jurgens J.A."/>
            <person name="Kallen N."/>
            <person name="Kersten P."/>
            <person name="Kohler A."/>
            <person name="Kuees U."/>
            <person name="Kumar T.K.A."/>
            <person name="Kuo A."/>
            <person name="LaButti K."/>
            <person name="Larrondo L.F."/>
            <person name="Lindquist E."/>
            <person name="Ling A."/>
            <person name="Lombard V."/>
            <person name="Lucas S."/>
            <person name="Lundell T."/>
            <person name="Martin R."/>
            <person name="McLaughlin D.J."/>
            <person name="Morgenstern I."/>
            <person name="Morin E."/>
            <person name="Murat C."/>
            <person name="Nagy L.G."/>
            <person name="Nolan M."/>
            <person name="Ohm R.A."/>
            <person name="Patyshakuliyeva A."/>
            <person name="Rokas A."/>
            <person name="Ruiz-Duenas F.J."/>
            <person name="Sabat G."/>
            <person name="Salamov A."/>
            <person name="Samejima M."/>
            <person name="Schmutz J."/>
            <person name="Slot J.C."/>
            <person name="St John F."/>
            <person name="Stenlid J."/>
            <person name="Sun H."/>
            <person name="Sun S."/>
            <person name="Syed K."/>
            <person name="Tsang A."/>
            <person name="Wiebenga A."/>
            <person name="Young D."/>
            <person name="Pisabarro A."/>
            <person name="Eastwood D.C."/>
            <person name="Martin F."/>
            <person name="Cullen D."/>
            <person name="Grigoriev I.V."/>
            <person name="Hibbett D.S."/>
        </authorList>
    </citation>
    <scope>NUCLEOTIDE SEQUENCE [LARGE SCALE GENOMIC DNA]</scope>
    <source>
        <strain evidence="2">RWD-64-598 SS2</strain>
    </source>
</reference>
<evidence type="ECO:0000313" key="1">
    <source>
        <dbReference type="EMBL" id="EIW81694.1"/>
    </source>
</evidence>
<dbReference type="KEGG" id="cput:CONPUDRAFT_152612"/>
<dbReference type="GeneID" id="19203025"/>
<evidence type="ECO:0000313" key="2">
    <source>
        <dbReference type="Proteomes" id="UP000053558"/>
    </source>
</evidence>
<organism evidence="1 2">
    <name type="scientific">Coniophora puteana (strain RWD-64-598)</name>
    <name type="common">Brown rot fungus</name>
    <dbReference type="NCBI Taxonomy" id="741705"/>
    <lineage>
        <taxon>Eukaryota</taxon>
        <taxon>Fungi</taxon>
        <taxon>Dikarya</taxon>
        <taxon>Basidiomycota</taxon>
        <taxon>Agaricomycotina</taxon>
        <taxon>Agaricomycetes</taxon>
        <taxon>Agaricomycetidae</taxon>
        <taxon>Boletales</taxon>
        <taxon>Coniophorineae</taxon>
        <taxon>Coniophoraceae</taxon>
        <taxon>Coniophora</taxon>
    </lineage>
</organism>
<dbReference type="RefSeq" id="XP_007767590.1">
    <property type="nucleotide sequence ID" value="XM_007769400.1"/>
</dbReference>